<dbReference type="InterPro" id="IPR013766">
    <property type="entry name" value="Thioredoxin_domain"/>
</dbReference>
<proteinExistence type="inferred from homology"/>
<dbReference type="InterPro" id="IPR017937">
    <property type="entry name" value="Thioredoxin_CS"/>
</dbReference>
<gene>
    <name evidence="6" type="ORF">BGT96224V2_LOCUS3617</name>
</gene>
<evidence type="ECO:0000256" key="2">
    <source>
        <dbReference type="ARBA" id="ARBA00023157"/>
    </source>
</evidence>
<dbReference type="GO" id="GO:0015035">
    <property type="term" value="F:protein-disulfide reductase activity"/>
    <property type="evidence" value="ECO:0007669"/>
    <property type="project" value="InterPro"/>
</dbReference>
<comment type="similarity">
    <text evidence="1 3">Belongs to the thioredoxin family.</text>
</comment>
<keyword evidence="2 4" id="KW-1015">Disulfide bond</keyword>
<dbReference type="CDD" id="cd02947">
    <property type="entry name" value="TRX_family"/>
    <property type="match status" value="1"/>
</dbReference>
<evidence type="ECO:0000259" key="5">
    <source>
        <dbReference type="PROSITE" id="PS51352"/>
    </source>
</evidence>
<dbReference type="PRINTS" id="PR00421">
    <property type="entry name" value="THIOREDOXIN"/>
</dbReference>
<sequence length="106" mass="12238">MVVNTVTSLDEYRKLTKNHEHIIIRFTAEWCGPCRMIAPDFESLSNDYKDIHFISVDVDNSPELSTEFGVKAMPTFVSIKNGEKHNEFRGADREKLKHLVKSLQEL</sequence>
<dbReference type="PROSITE" id="PS51352">
    <property type="entry name" value="THIOREDOXIN_2"/>
    <property type="match status" value="1"/>
</dbReference>
<organism evidence="6">
    <name type="scientific">Blumeria graminis f. sp. tritici 96224</name>
    <dbReference type="NCBI Taxonomy" id="1268274"/>
    <lineage>
        <taxon>Eukaryota</taxon>
        <taxon>Fungi</taxon>
        <taxon>Dikarya</taxon>
        <taxon>Ascomycota</taxon>
        <taxon>Pezizomycotina</taxon>
        <taxon>Leotiomycetes</taxon>
        <taxon>Erysiphales</taxon>
        <taxon>Erysiphaceae</taxon>
        <taxon>Blumeria</taxon>
    </lineage>
</organism>
<dbReference type="Gene3D" id="3.40.30.10">
    <property type="entry name" value="Glutaredoxin"/>
    <property type="match status" value="1"/>
</dbReference>
<feature type="domain" description="Thioredoxin" evidence="5">
    <location>
        <begin position="1"/>
        <end position="105"/>
    </location>
</feature>
<dbReference type="Pfam" id="PF00085">
    <property type="entry name" value="Thioredoxin"/>
    <property type="match status" value="1"/>
</dbReference>
<keyword evidence="4" id="KW-0676">Redox-active center</keyword>
<dbReference type="PIRSF" id="PIRSF000077">
    <property type="entry name" value="Thioredoxin"/>
    <property type="match status" value="1"/>
</dbReference>
<name>A0A381L994_BLUGR</name>
<evidence type="ECO:0000256" key="4">
    <source>
        <dbReference type="PIRSR" id="PIRSR000077-4"/>
    </source>
</evidence>
<reference evidence="6" key="1">
    <citation type="submission" date="2018-07" db="EMBL/GenBank/DDBJ databases">
        <authorList>
            <person name="Quirk P.G."/>
            <person name="Krulwich T.A."/>
        </authorList>
    </citation>
    <scope>NUCLEOTIDE SEQUENCE</scope>
    <source>
        <strain evidence="6">96224</strain>
    </source>
</reference>
<dbReference type="InterPro" id="IPR036249">
    <property type="entry name" value="Thioredoxin-like_sf"/>
</dbReference>
<dbReference type="SUPFAM" id="SSF52833">
    <property type="entry name" value="Thioredoxin-like"/>
    <property type="match status" value="1"/>
</dbReference>
<dbReference type="EMBL" id="UIGY01000082">
    <property type="protein sequence ID" value="SUZ10478.1"/>
    <property type="molecule type" value="Genomic_DNA"/>
</dbReference>
<feature type="disulfide bond" description="Redox-active" evidence="4">
    <location>
        <begin position="31"/>
        <end position="34"/>
    </location>
</feature>
<dbReference type="PANTHER" id="PTHR46115">
    <property type="entry name" value="THIOREDOXIN-LIKE PROTEIN 1"/>
    <property type="match status" value="1"/>
</dbReference>
<dbReference type="AlphaFoldDB" id="A0A381L994"/>
<accession>A0A381L994</accession>
<protein>
    <recommendedName>
        <fullName evidence="3">Thioredoxin</fullName>
    </recommendedName>
</protein>
<evidence type="ECO:0000256" key="3">
    <source>
        <dbReference type="PIRNR" id="PIRNR000077"/>
    </source>
</evidence>
<dbReference type="PROSITE" id="PS00194">
    <property type="entry name" value="THIOREDOXIN_1"/>
    <property type="match status" value="1"/>
</dbReference>
<evidence type="ECO:0000313" key="6">
    <source>
        <dbReference type="EMBL" id="SUZ10478.1"/>
    </source>
</evidence>
<dbReference type="OrthoDB" id="10263751at2759"/>
<evidence type="ECO:0000256" key="1">
    <source>
        <dbReference type="ARBA" id="ARBA00008987"/>
    </source>
</evidence>
<dbReference type="FunFam" id="3.40.30.10:FF:000245">
    <property type="entry name" value="Thioredoxin"/>
    <property type="match status" value="1"/>
</dbReference>
<dbReference type="InterPro" id="IPR005746">
    <property type="entry name" value="Thioredoxin"/>
</dbReference>